<name>A0A7S2WAE4_9STRA</name>
<accession>A0A7S2WAE4</accession>
<gene>
    <name evidence="2" type="ORF">RMAR1173_LOCUS6017</name>
</gene>
<protein>
    <submittedName>
        <fullName evidence="2">Uncharacterized protein</fullName>
    </submittedName>
</protein>
<feature type="compositionally biased region" description="Low complexity" evidence="1">
    <location>
        <begin position="513"/>
        <end position="534"/>
    </location>
</feature>
<feature type="region of interest" description="Disordered" evidence="1">
    <location>
        <begin position="334"/>
        <end position="392"/>
    </location>
</feature>
<reference evidence="2" key="1">
    <citation type="submission" date="2021-01" db="EMBL/GenBank/DDBJ databases">
        <authorList>
            <person name="Corre E."/>
            <person name="Pelletier E."/>
            <person name="Niang G."/>
            <person name="Scheremetjew M."/>
            <person name="Finn R."/>
            <person name="Kale V."/>
            <person name="Holt S."/>
            <person name="Cochrane G."/>
            <person name="Meng A."/>
            <person name="Brown T."/>
            <person name="Cohen L."/>
        </authorList>
    </citation>
    <scope>NUCLEOTIDE SEQUENCE</scope>
    <source>
        <strain evidence="2">CCMP1243</strain>
    </source>
</reference>
<evidence type="ECO:0000313" key="2">
    <source>
        <dbReference type="EMBL" id="CAD9675232.1"/>
    </source>
</evidence>
<sequence>MDAKGVLQVVRKIGCSDKLVAQDGETTRPGERFLTLRAGEVKVAQRWLDGFFSIGVVTSKDKPPPRVGLVRRSLSLASTLSPPTLPLRWTFSAETAQRISAAGVARGATVVPLSLPKTVVPLRIQPLAMEIEEALFRDPEHIRPLVRCIYTHATGKWARPCGAAMAILLTQAAGGFNPPEDEATAFRCAEAWLEVLFESEAGLTPAKESRPTPTIASKPSSMVFRAESATSVCAANTLRFILQTSGLMKSMLEATVSNIRDDPDSFNVGAGLMGVGEDKLDPRLGLRGSAAAPVLPLSPLAADTNFSGGASGFRNMMRCAQKCNQMVKRFHSVLVPDEARDQGGDVDSDEDEDEHGKLQAGAAEVAGDEKKQAPSGNLQSPETLEGEEPMTPGRDSLAVIRAQDLHKQGVISDQELQTLVHKDSLFHMSQQASVGDTASPHPPQPEDRAARQVLEHEQAAAHGAALTRLFTAVALRTSRKADRLWAAFQNPSMGEGGAVSTSKAASPAIALASTTPQPSVSTSSSTPSTPLSLPEPRAASPAPPQQEDEYFFAFMGGSLVLRVLGPAILAPLSWGAVRSPRDAFSATDAAVGEAMQRYKDAILDARASALAVISHFLFQHLSGPGAAGSSLTPRNRGRSVDIQARAPALTNIDKALWNKVGVLKAGVPLKVATTGIERFTMFLQFSGADLGDATRTAFADNQVRSGCVTVVRILQKMANRVPKAENVTTEPGGASRIGGTEYEKQLQRGSLFLRSLMFQMGNYQAEVLRRGAENSSAETDQEVWV</sequence>
<feature type="compositionally biased region" description="Acidic residues" evidence="1">
    <location>
        <begin position="344"/>
        <end position="353"/>
    </location>
</feature>
<dbReference type="AlphaFoldDB" id="A0A7S2WAE4"/>
<organism evidence="2">
    <name type="scientific">Rhizochromulina marina</name>
    <dbReference type="NCBI Taxonomy" id="1034831"/>
    <lineage>
        <taxon>Eukaryota</taxon>
        <taxon>Sar</taxon>
        <taxon>Stramenopiles</taxon>
        <taxon>Ochrophyta</taxon>
        <taxon>Dictyochophyceae</taxon>
        <taxon>Rhizochromulinales</taxon>
        <taxon>Rhizochromulina</taxon>
    </lineage>
</organism>
<proteinExistence type="predicted"/>
<evidence type="ECO:0000256" key="1">
    <source>
        <dbReference type="SAM" id="MobiDB-lite"/>
    </source>
</evidence>
<feature type="region of interest" description="Disordered" evidence="1">
    <location>
        <begin position="510"/>
        <end position="544"/>
    </location>
</feature>
<dbReference type="EMBL" id="HBHJ01009242">
    <property type="protein sequence ID" value="CAD9675232.1"/>
    <property type="molecule type" value="Transcribed_RNA"/>
</dbReference>